<keyword evidence="5" id="KW-0472">Membrane</keyword>
<dbReference type="GO" id="GO:0051301">
    <property type="term" value="P:cell division"/>
    <property type="evidence" value="ECO:0007669"/>
    <property type="project" value="UniProtKB-KW"/>
</dbReference>
<dbReference type="InterPro" id="IPR048258">
    <property type="entry name" value="Cyclins_cyclin-box"/>
</dbReference>
<dbReference type="AlphaFoldDB" id="G0QYN6"/>
<dbReference type="FunFam" id="1.10.472.10:FF:000001">
    <property type="entry name" value="G2/mitotic-specific cyclin"/>
    <property type="match status" value="1"/>
</dbReference>
<keyword evidence="3" id="KW-0131">Cell cycle</keyword>
<evidence type="ECO:0000256" key="2">
    <source>
        <dbReference type="ARBA" id="ARBA00023127"/>
    </source>
</evidence>
<organism evidence="7 8">
    <name type="scientific">Ichthyophthirius multifiliis</name>
    <name type="common">White spot disease agent</name>
    <name type="synonym">Ich</name>
    <dbReference type="NCBI Taxonomy" id="5932"/>
    <lineage>
        <taxon>Eukaryota</taxon>
        <taxon>Sar</taxon>
        <taxon>Alveolata</taxon>
        <taxon>Ciliophora</taxon>
        <taxon>Intramacronucleata</taxon>
        <taxon>Oligohymenophorea</taxon>
        <taxon>Hymenostomatida</taxon>
        <taxon>Ophryoglenina</taxon>
        <taxon>Ichthyophthirius</taxon>
    </lineage>
</organism>
<evidence type="ECO:0000256" key="5">
    <source>
        <dbReference type="SAM" id="Phobius"/>
    </source>
</evidence>
<feature type="transmembrane region" description="Helical" evidence="5">
    <location>
        <begin position="269"/>
        <end position="291"/>
    </location>
</feature>
<dbReference type="Proteomes" id="UP000008983">
    <property type="component" value="Unassembled WGS sequence"/>
</dbReference>
<proteinExistence type="inferred from homology"/>
<keyword evidence="2 4" id="KW-0195">Cyclin</keyword>
<evidence type="ECO:0000313" key="8">
    <source>
        <dbReference type="Proteomes" id="UP000008983"/>
    </source>
</evidence>
<dbReference type="PROSITE" id="PS00292">
    <property type="entry name" value="CYCLINS"/>
    <property type="match status" value="1"/>
</dbReference>
<dbReference type="eggNOG" id="KOG0653">
    <property type="taxonomic scope" value="Eukaryota"/>
</dbReference>
<keyword evidence="7" id="KW-0560">Oxidoreductase</keyword>
<dbReference type="InParanoid" id="G0QYN6"/>
<protein>
    <submittedName>
        <fullName evidence="7">N-terminal domain protein</fullName>
        <ecNumber evidence="7">1.6.99.5</ecNumber>
    </submittedName>
</protein>
<evidence type="ECO:0000256" key="3">
    <source>
        <dbReference type="ARBA" id="ARBA00023306"/>
    </source>
</evidence>
<keyword evidence="8" id="KW-1185">Reference proteome</keyword>
<evidence type="ECO:0000313" key="7">
    <source>
        <dbReference type="EMBL" id="EGR29663.1"/>
    </source>
</evidence>
<dbReference type="InterPro" id="IPR013763">
    <property type="entry name" value="Cyclin-like_dom"/>
</dbReference>
<keyword evidence="5" id="KW-1133">Transmembrane helix</keyword>
<dbReference type="OMA" id="PQFFEHQ"/>
<sequence>MRAILIDWMMEVSMEFMLKRDTFYNAQSIIDRYLQETYNVKKTDLQLIGVTALYIASKIEEIDSPNIQDFVRSTDNGYTDIQVKQTEITIVEKLNFRLNPPTYSMWCNWFMCQWDIFVENSSFAQNSQLVYEYFKINNCLNQFKQPNEQSYSLYREFMQIIDCSIMNIKTIGFEKKIIIASLMYLVLGKSFKVFNTNDIVNIFQDSYSFLLDPSCIFNELFQAFLNESFGLQLLDLLHTIQYLCQYFTISFNFDLPRAAKINQESLLQVYYIFLIFFYLIIFIFLVIYYQYFILFLGTF</sequence>
<reference evidence="7 8" key="1">
    <citation type="submission" date="2011-07" db="EMBL/GenBank/DDBJ databases">
        <authorList>
            <person name="Coyne R."/>
            <person name="Brami D."/>
            <person name="Johnson J."/>
            <person name="Hostetler J."/>
            <person name="Hannick L."/>
            <person name="Clark T."/>
            <person name="Cassidy-Hanley D."/>
            <person name="Inman J."/>
        </authorList>
    </citation>
    <scope>NUCLEOTIDE SEQUENCE [LARGE SCALE GENOMIC DNA]</scope>
    <source>
        <strain evidence="7 8">G5</strain>
    </source>
</reference>
<feature type="domain" description="Cyclin-like" evidence="6">
    <location>
        <begin position="7"/>
        <end position="92"/>
    </location>
</feature>
<dbReference type="EMBL" id="GL984123">
    <property type="protein sequence ID" value="EGR29663.1"/>
    <property type="molecule type" value="Genomic_DNA"/>
</dbReference>
<gene>
    <name evidence="7" type="ORF">IMG5_151330</name>
</gene>
<dbReference type="SMART" id="SM00385">
    <property type="entry name" value="CYCLIN"/>
    <property type="match status" value="1"/>
</dbReference>
<dbReference type="SUPFAM" id="SSF47954">
    <property type="entry name" value="Cyclin-like"/>
    <property type="match status" value="1"/>
</dbReference>
<dbReference type="GeneID" id="14905777"/>
<name>G0QYN6_ICHMU</name>
<dbReference type="STRING" id="857967.G0QYN6"/>
<dbReference type="EC" id="1.6.99.5" evidence="7"/>
<comment type="similarity">
    <text evidence="4">Belongs to the cyclin family.</text>
</comment>
<dbReference type="InterPro" id="IPR036915">
    <property type="entry name" value="Cyclin-like_sf"/>
</dbReference>
<dbReference type="InterPro" id="IPR006671">
    <property type="entry name" value="Cyclin_N"/>
</dbReference>
<dbReference type="Pfam" id="PF00134">
    <property type="entry name" value="Cyclin_N"/>
    <property type="match status" value="1"/>
</dbReference>
<dbReference type="Gene3D" id="1.10.472.10">
    <property type="entry name" value="Cyclin-like"/>
    <property type="match status" value="2"/>
</dbReference>
<evidence type="ECO:0000256" key="4">
    <source>
        <dbReference type="RuleBase" id="RU000383"/>
    </source>
</evidence>
<accession>G0QYN6</accession>
<dbReference type="PANTHER" id="PTHR10177">
    <property type="entry name" value="CYCLINS"/>
    <property type="match status" value="1"/>
</dbReference>
<evidence type="ECO:0000256" key="1">
    <source>
        <dbReference type="ARBA" id="ARBA00022618"/>
    </source>
</evidence>
<dbReference type="GO" id="GO:0016491">
    <property type="term" value="F:oxidoreductase activity"/>
    <property type="evidence" value="ECO:0007669"/>
    <property type="project" value="UniProtKB-KW"/>
</dbReference>
<dbReference type="OrthoDB" id="285353at2759"/>
<evidence type="ECO:0000259" key="6">
    <source>
        <dbReference type="SMART" id="SM00385"/>
    </source>
</evidence>
<dbReference type="RefSeq" id="XP_004030899.1">
    <property type="nucleotide sequence ID" value="XM_004030851.1"/>
</dbReference>
<keyword evidence="1" id="KW-0132">Cell division</keyword>
<dbReference type="InterPro" id="IPR039361">
    <property type="entry name" value="Cyclin"/>
</dbReference>
<keyword evidence="5" id="KW-0812">Transmembrane</keyword>